<comment type="caution">
    <text evidence="1">The sequence shown here is derived from an EMBL/GenBank/DDBJ whole genome shotgun (WGS) entry which is preliminary data.</text>
</comment>
<dbReference type="EMBL" id="MFNE01000030">
    <property type="protein sequence ID" value="OGG94930.1"/>
    <property type="molecule type" value="Genomic_DNA"/>
</dbReference>
<dbReference type="Gene3D" id="1.20.1600.10">
    <property type="entry name" value="Outer membrane efflux proteins (OEP)"/>
    <property type="match status" value="1"/>
</dbReference>
<gene>
    <name evidence="1" type="ORF">A2527_06215</name>
</gene>
<dbReference type="AlphaFoldDB" id="A0A1F6GA03"/>
<evidence type="ECO:0000313" key="1">
    <source>
        <dbReference type="EMBL" id="OGG94930.1"/>
    </source>
</evidence>
<protein>
    <recommendedName>
        <fullName evidence="3">Transporter</fullName>
    </recommendedName>
</protein>
<reference evidence="1 2" key="1">
    <citation type="journal article" date="2016" name="Nat. Commun.">
        <title>Thousands of microbial genomes shed light on interconnected biogeochemical processes in an aquifer system.</title>
        <authorList>
            <person name="Anantharaman K."/>
            <person name="Brown C.T."/>
            <person name="Hug L.A."/>
            <person name="Sharon I."/>
            <person name="Castelle C.J."/>
            <person name="Probst A.J."/>
            <person name="Thomas B.C."/>
            <person name="Singh A."/>
            <person name="Wilkins M.J."/>
            <person name="Karaoz U."/>
            <person name="Brodie E.L."/>
            <person name="Williams K.H."/>
            <person name="Hubbard S.S."/>
            <person name="Banfield J.F."/>
        </authorList>
    </citation>
    <scope>NUCLEOTIDE SEQUENCE [LARGE SCALE GENOMIC DNA]</scope>
</reference>
<dbReference type="STRING" id="1817772.A2527_06215"/>
<organism evidence="1 2">
    <name type="scientific">Candidatus Lambdaproteobacteria bacterium RIFOXYD2_FULL_50_16</name>
    <dbReference type="NCBI Taxonomy" id="1817772"/>
    <lineage>
        <taxon>Bacteria</taxon>
        <taxon>Pseudomonadati</taxon>
        <taxon>Pseudomonadota</taxon>
        <taxon>Candidatus Lambdaproteobacteria</taxon>
    </lineage>
</organism>
<proteinExistence type="predicted"/>
<accession>A0A1F6GA03</accession>
<dbReference type="Proteomes" id="UP000178449">
    <property type="component" value="Unassembled WGS sequence"/>
</dbReference>
<name>A0A1F6GA03_9PROT</name>
<dbReference type="SUPFAM" id="SSF56954">
    <property type="entry name" value="Outer membrane efflux proteins (OEP)"/>
    <property type="match status" value="1"/>
</dbReference>
<evidence type="ECO:0000313" key="2">
    <source>
        <dbReference type="Proteomes" id="UP000178449"/>
    </source>
</evidence>
<sequence>MLFCIWFAPELRAVTLQETLQNGMASEEAQSEFSRSHQAIDYRAEEVDELTVKSKLTSKFVRSRNDLADTQDVAVTASDKFTRQVAYTQTFDMGLEWSLTHYDRDENPLNSGSSKSFYGKDIFDISMAIWGSRLDKERLTSQKREIELEGEQAKTSGVERQYQVELAKAYLDYYLAQQEAQRKAKLANLTFQKLQFMESMARRDAPMEYQNLQMEALQARHEEAQAQVRAEHFKQLLELAQGWPVKDEALLEEARPRMLKAEELAKLYQNGDQVKVLARKIRTAERDLGIERAGYQPEVIIGGFTGRTNNGSQDGFSKGTYVEINYRFGGGGWEKASRLALELEELNLDLVDLKNQQVHQAAADSAELKMAAEMVVIKTKQLEIARGITKQSLQSFGVGQQGHLELVGYQEKEINTEAGLDKAKVDLWKKLADIAQKAEVDLLELAGWPSSSNQPENFPAQP</sequence>
<evidence type="ECO:0008006" key="3">
    <source>
        <dbReference type="Google" id="ProtNLM"/>
    </source>
</evidence>
<dbReference type="GO" id="GO:0015562">
    <property type="term" value="F:efflux transmembrane transporter activity"/>
    <property type="evidence" value="ECO:0007669"/>
    <property type="project" value="InterPro"/>
</dbReference>